<dbReference type="SUPFAM" id="SSF53697">
    <property type="entry name" value="SIS domain"/>
    <property type="match status" value="1"/>
</dbReference>
<dbReference type="InterPro" id="IPR001347">
    <property type="entry name" value="SIS_dom"/>
</dbReference>
<dbReference type="InterPro" id="IPR000281">
    <property type="entry name" value="HTH_RpiR"/>
</dbReference>
<sequence>MSAPPPDKPAPIAFDLIARLRAMAEDGPRTARHLAAFALENPHFASTAAIAEIAGRTGTSEPSVTRFARALGCTGMADFKLRLAQAMAVGGLYVNAAPPSPEERETLVLHAVCDAAQAAVERARRLADMAAMSRAASILAQSRRVLCFGSGGTSSLLAMEMQNRLFRLGLDVRAETDGHMQAMLASVADRRTSVIAFSVSGRNRPLLRANAIARDYGAQIIAVTAHGTPLAEACDVALEYAFPEDGNIYKPSSGRFGLLATADILAMATAQTIGPSMLEGIRRIKQTLNTHLAADPNLPVGD</sequence>
<evidence type="ECO:0000256" key="2">
    <source>
        <dbReference type="ARBA" id="ARBA00023125"/>
    </source>
</evidence>
<dbReference type="RefSeq" id="WP_062226108.1">
    <property type="nucleotide sequence ID" value="NZ_BBWR01000002.1"/>
</dbReference>
<evidence type="ECO:0000259" key="4">
    <source>
        <dbReference type="PROSITE" id="PS51071"/>
    </source>
</evidence>
<dbReference type="SUPFAM" id="SSF46689">
    <property type="entry name" value="Homeodomain-like"/>
    <property type="match status" value="1"/>
</dbReference>
<evidence type="ECO:0000256" key="3">
    <source>
        <dbReference type="ARBA" id="ARBA00023163"/>
    </source>
</evidence>
<organism evidence="6">
    <name type="scientific">Aureimonas frigidaquae</name>
    <dbReference type="NCBI Taxonomy" id="424757"/>
    <lineage>
        <taxon>Bacteria</taxon>
        <taxon>Pseudomonadati</taxon>
        <taxon>Pseudomonadota</taxon>
        <taxon>Alphaproteobacteria</taxon>
        <taxon>Hyphomicrobiales</taxon>
        <taxon>Aurantimonadaceae</taxon>
        <taxon>Aureimonas</taxon>
    </lineage>
</organism>
<keyword evidence="2" id="KW-0238">DNA-binding</keyword>
<dbReference type="InterPro" id="IPR047640">
    <property type="entry name" value="RpiR-like"/>
</dbReference>
<dbReference type="GO" id="GO:0097367">
    <property type="term" value="F:carbohydrate derivative binding"/>
    <property type="evidence" value="ECO:0007669"/>
    <property type="project" value="InterPro"/>
</dbReference>
<reference evidence="6" key="1">
    <citation type="journal article" date="2015" name="Proc. Natl. Acad. Sci. U.S.A.">
        <title>Bacterial clade with the ribosomal RNA operon on a small plasmid rather than the chromosome.</title>
        <authorList>
            <person name="Anda M."/>
            <person name="Ohtsubo Y."/>
            <person name="Okubo T."/>
            <person name="Sugawara M."/>
            <person name="Nagata Y."/>
            <person name="Tsuda M."/>
            <person name="Minamisawa K."/>
            <person name="Mitsui H."/>
        </authorList>
    </citation>
    <scope>NUCLEOTIDE SEQUENCE</scope>
    <source>
        <strain evidence="6">JCM 14755</strain>
    </source>
</reference>
<dbReference type="PANTHER" id="PTHR30514">
    <property type="entry name" value="GLUCOKINASE"/>
    <property type="match status" value="1"/>
</dbReference>
<feature type="domain" description="HTH rpiR-type" evidence="4">
    <location>
        <begin position="14"/>
        <end position="90"/>
    </location>
</feature>
<feature type="domain" description="SIS" evidence="5">
    <location>
        <begin position="135"/>
        <end position="275"/>
    </location>
</feature>
<evidence type="ECO:0000313" key="6">
    <source>
        <dbReference type="EMBL" id="BAT28446.1"/>
    </source>
</evidence>
<protein>
    <submittedName>
        <fullName evidence="6">RpiR family transcriptional regulator</fullName>
    </submittedName>
</protein>
<dbReference type="AlphaFoldDB" id="A0A0P0Z330"/>
<dbReference type="CDD" id="cd05013">
    <property type="entry name" value="SIS_RpiR"/>
    <property type="match status" value="1"/>
</dbReference>
<dbReference type="InterPro" id="IPR036388">
    <property type="entry name" value="WH-like_DNA-bd_sf"/>
</dbReference>
<keyword evidence="3" id="KW-0804">Transcription</keyword>
<dbReference type="Gene3D" id="1.10.10.10">
    <property type="entry name" value="Winged helix-like DNA-binding domain superfamily/Winged helix DNA-binding domain"/>
    <property type="match status" value="1"/>
</dbReference>
<evidence type="ECO:0000259" key="5">
    <source>
        <dbReference type="PROSITE" id="PS51464"/>
    </source>
</evidence>
<dbReference type="InterPro" id="IPR035472">
    <property type="entry name" value="RpiR-like_SIS"/>
</dbReference>
<dbReference type="PROSITE" id="PS51464">
    <property type="entry name" value="SIS"/>
    <property type="match status" value="1"/>
</dbReference>
<dbReference type="EMBL" id="LC066377">
    <property type="protein sequence ID" value="BAT28446.1"/>
    <property type="molecule type" value="Genomic_DNA"/>
</dbReference>
<dbReference type="InterPro" id="IPR009057">
    <property type="entry name" value="Homeodomain-like_sf"/>
</dbReference>
<dbReference type="GO" id="GO:0003700">
    <property type="term" value="F:DNA-binding transcription factor activity"/>
    <property type="evidence" value="ECO:0007669"/>
    <property type="project" value="InterPro"/>
</dbReference>
<dbReference type="OrthoDB" id="8582409at2"/>
<dbReference type="PROSITE" id="PS51071">
    <property type="entry name" value="HTH_RPIR"/>
    <property type="match status" value="1"/>
</dbReference>
<dbReference type="GO" id="GO:0003677">
    <property type="term" value="F:DNA binding"/>
    <property type="evidence" value="ECO:0007669"/>
    <property type="project" value="UniProtKB-KW"/>
</dbReference>
<dbReference type="InterPro" id="IPR046348">
    <property type="entry name" value="SIS_dom_sf"/>
</dbReference>
<dbReference type="GO" id="GO:1901135">
    <property type="term" value="P:carbohydrate derivative metabolic process"/>
    <property type="evidence" value="ECO:0007669"/>
    <property type="project" value="InterPro"/>
</dbReference>
<keyword evidence="1" id="KW-0805">Transcription regulation</keyword>
<dbReference type="Gene3D" id="3.40.50.10490">
    <property type="entry name" value="Glucose-6-phosphate isomerase like protein, domain 1"/>
    <property type="match status" value="1"/>
</dbReference>
<name>A0A0P0Z330_9HYPH</name>
<dbReference type="Pfam" id="PF01380">
    <property type="entry name" value="SIS"/>
    <property type="match status" value="1"/>
</dbReference>
<dbReference type="Pfam" id="PF01418">
    <property type="entry name" value="HTH_6"/>
    <property type="match status" value="1"/>
</dbReference>
<evidence type="ECO:0000256" key="1">
    <source>
        <dbReference type="ARBA" id="ARBA00023015"/>
    </source>
</evidence>
<dbReference type="PANTHER" id="PTHR30514:SF1">
    <property type="entry name" value="HTH-TYPE TRANSCRIPTIONAL REGULATOR HEXR-RELATED"/>
    <property type="match status" value="1"/>
</dbReference>
<proteinExistence type="predicted"/>
<accession>A0A0P0Z330</accession>